<dbReference type="SMR" id="A0A836GS11"/>
<evidence type="ECO:0000256" key="8">
    <source>
        <dbReference type="SAM" id="Phobius"/>
    </source>
</evidence>
<dbReference type="RefSeq" id="XP_067061303.1">
    <property type="nucleotide sequence ID" value="XM_067204266.1"/>
</dbReference>
<keyword evidence="11" id="KW-1185">Reference proteome</keyword>
<dbReference type="SMART" id="SM00220">
    <property type="entry name" value="S_TKc"/>
    <property type="match status" value="1"/>
</dbReference>
<name>A0A836GS11_9TRYP</name>
<keyword evidence="1" id="KW-0723">Serine/threonine-protein kinase</keyword>
<dbReference type="InterPro" id="IPR000719">
    <property type="entry name" value="Prot_kinase_dom"/>
</dbReference>
<feature type="binding site" evidence="6">
    <location>
        <position position="1730"/>
    </location>
    <ligand>
        <name>ATP</name>
        <dbReference type="ChEBI" id="CHEBI:30616"/>
    </ligand>
</feature>
<dbReference type="Proteomes" id="UP000674143">
    <property type="component" value="Unassembled WGS sequence"/>
</dbReference>
<evidence type="ECO:0000313" key="10">
    <source>
        <dbReference type="EMBL" id="KAG5472907.1"/>
    </source>
</evidence>
<feature type="transmembrane region" description="Helical" evidence="8">
    <location>
        <begin position="1420"/>
        <end position="1440"/>
    </location>
</feature>
<evidence type="ECO:0000256" key="7">
    <source>
        <dbReference type="SAM" id="MobiDB-lite"/>
    </source>
</evidence>
<feature type="transmembrane region" description="Helical" evidence="8">
    <location>
        <begin position="1515"/>
        <end position="1535"/>
    </location>
</feature>
<sequence length="2041" mass="224527">MNHWQSIVLLTLRDRLSRPLSQNFAKEPDSEIGCSSCCSIVKATSMEAPRVVWNSVYEKAASLENATCSVAPCNTKSSSPPSAGKEACNQQSLFPQASTASSASWYFDGRRLLPSSSDGQRGRRASLRSAAFFFLLLLQLARMLWADFGPPPRNLSRDRGQAAMGPFLFAEATTVHYRGSVYGGLTEEMVQGGGSTFSIQLSIPTFPTNVSLVRPIIMSILTSNVRLVDHTGTVVHHVGQADHDGAAVHEPNHTKASRMWLRVVRDILSHSEMEVSSNGHAVKVTLASGKWVLPTHTSALIVPCLPFSLFEQVGRLGLQDLPNNCLTGDPFLVSKKSFLKLDEARWNTSAPIFVTGGAIAIPLTGAASTVPDKFALERRLRVMEGYTCLHTRSAYVHGRHWDAREGVFRFTPHRGGVQTLCYVPYPDALPLLRMKLMSSYEVAGPEGVSTDPPQVHAELEFTGTIYGTNLTERDTAVITDELCTDFTSQNVFFVDLFFSSSSRVSFFGTFRKRGIYHVCYHREGSPMYVRVSTLLVERGADVVIDSDSPSVLIDQDVKLLQSASVTRLNVQDRGNLNLRHRSLNVMNFLWSGGSIAGKGTINCTKYAKITTQGYETRQLSVPLYNYGEMTIDVQRLSLERSGAIHNYGNLTLAVSSMGVESISSVLSAGRRNAITNYPGGVMRIIALDERSYALLTARFIFQGGSVLLSGKVNLTDTSSFAESTVTLKSGTLLTTQNVNLGGTVVIEKRSVLTVMKGCTFVSATLSGDGVVRLLGDDLVLHSLTMEGSLRAFFGVGLVDPISVGVSGTALFGEDTLVHVTSANVVASAELAEVVFLGRLLVDFVTARFTGGMILQIGGVAALYGNTSDDAINFRRTPTKFSGFSLPLATSFVRPNATMFVIDTFRLDEAVGLTTPGGPVSVSSSASSLDTLNNSVSSDPTAAGAPACEVYLTTSQHLTMSGRLVLRGCVQAPSGSIISGAVVTLEDPADWATLHRAFCGVAESETLPHLCRRHRHRAPPLRSGLALSEKVYVRNPASFSLDELTFIHSRARVSDTVPMVVKDMIIVRADSTLSLTHGMVMAARHIIIEGTLIVNNPQNTVLKGQVEVKEEGVVELHAVSGLLCTNELLVEGRLSLAPGARGSHFRCLSTSEVEKDAEDGDAAPINLDGTANVKSVGRLDALLRKRALANLRPDMTCPDDVIRDYDSRRQFIHLYWMRQAYDPPVDQPTRRDMILMTLFGIACSFGTFHILLTMWGYTYEKWWNDVRAPCPLQLTLTWDELSYSAINYFTFCRLIIINLLNSMAAFHPGLPAPLPSVAGVLLRGMGLLMPHHQTPISRSRKVGLFYIAWLLAFLYMKGQGSRLVSYLRRRQPFLLDAMQKIYTVLTILNFIFLAPLMSSVVDAVAWPTLLRNVPTYEPMRVDIWVGISVVSFLSMGVMAPSSILTNQMRIPHMDLRVRASNMFFYFSMQMLETVLWKVFYNNPMCVVLSCIAFQLVRLSFFCWLPATPYKNVNRFMAFLALQSFYVYFSIILYAVLVRTGVYTSCTQGTDMFRIVSAAFVISLFVNFWRNVLFTEEQTTTTGDVSIDALRRSMIQIRNRIHDLKFEVYACTDAMERENILNAIARMRIEYLEKQERYRFETHRLLRPFIFSGTGFDGDAQLQSQSSVASFSNDDADDASNVHPAMSPNMQHSTLLSVEEMETFSCGPALGKGSYGTVHLGILTNGKLVAVKYVNVVSESPEALASVEAEVNMLRELSHPNIIRYFGAHTIQDTMLVFMEFAVGGSLTSIVRKFTHLTEPVMQLYTFQILKGLQYLHDKGVVHRDIKGENILIDGYGVAKLADFGCSKSLANIANASQVGCGTLVGSPFWMAPEVIRSEAYGTKADIWSVGCTVVEMLNGGEPPWREEFDNVYSAMFYVGSTNDIPQIPEETSETCRDFLFRCFERDVMKRASADELLQHPWLKMAAAASHSEDASDHFLSFSTASSPSIKSAYDGHRSTLFSRGTPHSSCEDLTSPLNGNAARQPPNGSTASVTSTASQKSK</sequence>
<dbReference type="Pfam" id="PF00069">
    <property type="entry name" value="Pkinase"/>
    <property type="match status" value="1"/>
</dbReference>
<dbReference type="GO" id="GO:0004674">
    <property type="term" value="F:protein serine/threonine kinase activity"/>
    <property type="evidence" value="ECO:0007669"/>
    <property type="project" value="UniProtKB-KW"/>
</dbReference>
<feature type="transmembrane region" description="Helical" evidence="8">
    <location>
        <begin position="1233"/>
        <end position="1256"/>
    </location>
</feature>
<keyword evidence="4" id="KW-0418">Kinase</keyword>
<protein>
    <recommendedName>
        <fullName evidence="9">Protein kinase domain-containing protein</fullName>
    </recommendedName>
</protein>
<dbReference type="Gene3D" id="1.10.510.10">
    <property type="entry name" value="Transferase(Phosphotransferase) domain 1"/>
    <property type="match status" value="1"/>
</dbReference>
<feature type="compositionally biased region" description="Polar residues" evidence="7">
    <location>
        <begin position="2003"/>
        <end position="2017"/>
    </location>
</feature>
<dbReference type="EMBL" id="JAFHLR010000030">
    <property type="protein sequence ID" value="KAG5472907.1"/>
    <property type="molecule type" value="Genomic_DNA"/>
</dbReference>
<dbReference type="InterPro" id="IPR011009">
    <property type="entry name" value="Kinase-like_dom_sf"/>
</dbReference>
<feature type="transmembrane region" description="Helical" evidence="8">
    <location>
        <begin position="1380"/>
        <end position="1400"/>
    </location>
</feature>
<keyword evidence="8" id="KW-0812">Transmembrane</keyword>
<dbReference type="InterPro" id="IPR008271">
    <property type="entry name" value="Ser/Thr_kinase_AS"/>
</dbReference>
<dbReference type="PROSITE" id="PS00107">
    <property type="entry name" value="PROTEIN_KINASE_ATP"/>
    <property type="match status" value="1"/>
</dbReference>
<keyword evidence="2" id="KW-0808">Transferase</keyword>
<evidence type="ECO:0000256" key="5">
    <source>
        <dbReference type="ARBA" id="ARBA00022840"/>
    </source>
</evidence>
<feature type="transmembrane region" description="Helical" evidence="8">
    <location>
        <begin position="1550"/>
        <end position="1567"/>
    </location>
</feature>
<keyword evidence="8" id="KW-1133">Transmembrane helix</keyword>
<feature type="domain" description="Protein kinase" evidence="9">
    <location>
        <begin position="1702"/>
        <end position="1961"/>
    </location>
</feature>
<dbReference type="InterPro" id="IPR017441">
    <property type="entry name" value="Protein_kinase_ATP_BS"/>
</dbReference>
<keyword evidence="3 6" id="KW-0547">Nucleotide-binding</keyword>
<evidence type="ECO:0000313" key="11">
    <source>
        <dbReference type="Proteomes" id="UP000674143"/>
    </source>
</evidence>
<feature type="transmembrane region" description="Helical" evidence="8">
    <location>
        <begin position="1311"/>
        <end position="1329"/>
    </location>
</feature>
<dbReference type="PROSITE" id="PS50011">
    <property type="entry name" value="PROTEIN_KINASE_DOM"/>
    <property type="match status" value="1"/>
</dbReference>
<dbReference type="PROSITE" id="PS00108">
    <property type="entry name" value="PROTEIN_KINASE_ST"/>
    <property type="match status" value="1"/>
</dbReference>
<feature type="compositionally biased region" description="Polar residues" evidence="7">
    <location>
        <begin position="2025"/>
        <end position="2041"/>
    </location>
</feature>
<dbReference type="SUPFAM" id="SSF56112">
    <property type="entry name" value="Protein kinase-like (PK-like)"/>
    <property type="match status" value="1"/>
</dbReference>
<feature type="region of interest" description="Disordered" evidence="7">
    <location>
        <begin position="2003"/>
        <end position="2041"/>
    </location>
</feature>
<evidence type="ECO:0000256" key="4">
    <source>
        <dbReference type="ARBA" id="ARBA00022777"/>
    </source>
</evidence>
<proteinExistence type="predicted"/>
<comment type="caution">
    <text evidence="10">The sequence shown here is derived from an EMBL/GenBank/DDBJ whole genome shotgun (WGS) entry which is preliminary data.</text>
</comment>
<reference evidence="11" key="1">
    <citation type="journal article" date="2021" name="Microbiol. Resour. Announc.">
        <title>LGAAP: Leishmaniinae Genome Assembly and Annotation Pipeline.</title>
        <authorList>
            <person name="Almutairi H."/>
            <person name="Urbaniak M.D."/>
            <person name="Bates M.D."/>
            <person name="Jariyapan N."/>
            <person name="Kwakye-Nuako G."/>
            <person name="Thomaz-Soccol V."/>
            <person name="Al-Salem W.S."/>
            <person name="Dillon R.J."/>
            <person name="Bates P.A."/>
            <person name="Gatherer D."/>
        </authorList>
    </citation>
    <scope>NUCLEOTIDE SEQUENCE [LARGE SCALE GENOMIC DNA]</scope>
</reference>
<evidence type="ECO:0000256" key="2">
    <source>
        <dbReference type="ARBA" id="ARBA00022679"/>
    </source>
</evidence>
<keyword evidence="5 6" id="KW-0067">ATP-binding</keyword>
<evidence type="ECO:0000256" key="3">
    <source>
        <dbReference type="ARBA" id="ARBA00022741"/>
    </source>
</evidence>
<organism evidence="10 11">
    <name type="scientific">Leishmania orientalis</name>
    <dbReference type="NCBI Taxonomy" id="2249476"/>
    <lineage>
        <taxon>Eukaryota</taxon>
        <taxon>Discoba</taxon>
        <taxon>Euglenozoa</taxon>
        <taxon>Kinetoplastea</taxon>
        <taxon>Metakinetoplastina</taxon>
        <taxon>Trypanosomatida</taxon>
        <taxon>Trypanosomatidae</taxon>
        <taxon>Leishmaniinae</taxon>
        <taxon>Leishmania</taxon>
    </lineage>
</organism>
<evidence type="ECO:0000256" key="6">
    <source>
        <dbReference type="PROSITE-ProRule" id="PRU10141"/>
    </source>
</evidence>
<reference evidence="11" key="2">
    <citation type="journal article" date="2021" name="Sci. Data">
        <title>Chromosome-scale genome sequencing, assembly and annotation of six genomes from subfamily Leishmaniinae.</title>
        <authorList>
            <person name="Almutairi H."/>
            <person name="Urbaniak M.D."/>
            <person name="Bates M.D."/>
            <person name="Jariyapan N."/>
            <person name="Kwakye-Nuako G."/>
            <person name="Thomaz Soccol V."/>
            <person name="Al-Salem W.S."/>
            <person name="Dillon R.J."/>
            <person name="Bates P.A."/>
            <person name="Gatherer D."/>
        </authorList>
    </citation>
    <scope>NUCLEOTIDE SEQUENCE [LARGE SCALE GENOMIC DNA]</scope>
</reference>
<dbReference type="GeneID" id="92358200"/>
<evidence type="ECO:0000256" key="1">
    <source>
        <dbReference type="ARBA" id="ARBA00022527"/>
    </source>
</evidence>
<keyword evidence="8" id="KW-0472">Membrane</keyword>
<gene>
    <name evidence="10" type="ORF">LSCM4_02232</name>
</gene>
<feature type="transmembrane region" description="Helical" evidence="8">
    <location>
        <begin position="1485"/>
        <end position="1503"/>
    </location>
</feature>
<dbReference type="PANTHER" id="PTHR11584:SF369">
    <property type="entry name" value="MITOGEN-ACTIVATED PROTEIN KINASE KINASE KINASE 19-RELATED"/>
    <property type="match status" value="1"/>
</dbReference>
<dbReference type="GO" id="GO:0005524">
    <property type="term" value="F:ATP binding"/>
    <property type="evidence" value="ECO:0007669"/>
    <property type="project" value="UniProtKB-UniRule"/>
</dbReference>
<accession>A0A836GS11</accession>
<evidence type="ECO:0000259" key="9">
    <source>
        <dbReference type="PROSITE" id="PS50011"/>
    </source>
</evidence>
<dbReference type="PANTHER" id="PTHR11584">
    <property type="entry name" value="SERINE/THREONINE PROTEIN KINASE"/>
    <property type="match status" value="1"/>
</dbReference>
<dbReference type="CDD" id="cd06606">
    <property type="entry name" value="STKc_MAPKKK"/>
    <property type="match status" value="1"/>
</dbReference>
<feature type="transmembrane region" description="Helical" evidence="8">
    <location>
        <begin position="1341"/>
        <end position="1359"/>
    </location>
</feature>
<dbReference type="KEGG" id="loi:92358200"/>